<sequence>MESLKILKVSICIFGILFVTNGIDFIAELLKDHTFNWLEFLCTIGFLFVLIKDSLDLKNKNYEK</sequence>
<evidence type="ECO:0000313" key="2">
    <source>
        <dbReference type="EMBL" id="PED81189.1"/>
    </source>
</evidence>
<accession>A0AA91ZS69</accession>
<keyword evidence="1" id="KW-0812">Transmembrane</keyword>
<evidence type="ECO:0000256" key="1">
    <source>
        <dbReference type="SAM" id="Phobius"/>
    </source>
</evidence>
<keyword evidence="1" id="KW-0472">Membrane</keyword>
<proteinExistence type="predicted"/>
<dbReference type="Proteomes" id="UP000221020">
    <property type="component" value="Unassembled WGS sequence"/>
</dbReference>
<protein>
    <submittedName>
        <fullName evidence="2">Uncharacterized protein</fullName>
    </submittedName>
</protein>
<keyword evidence="1" id="KW-1133">Transmembrane helix</keyword>
<feature type="transmembrane region" description="Helical" evidence="1">
    <location>
        <begin position="7"/>
        <end position="27"/>
    </location>
</feature>
<evidence type="ECO:0000313" key="3">
    <source>
        <dbReference type="Proteomes" id="UP000221020"/>
    </source>
</evidence>
<organism evidence="2 3">
    <name type="scientific">Bacillus pseudomycoides</name>
    <dbReference type="NCBI Taxonomy" id="64104"/>
    <lineage>
        <taxon>Bacteria</taxon>
        <taxon>Bacillati</taxon>
        <taxon>Bacillota</taxon>
        <taxon>Bacilli</taxon>
        <taxon>Bacillales</taxon>
        <taxon>Bacillaceae</taxon>
        <taxon>Bacillus</taxon>
        <taxon>Bacillus cereus group</taxon>
    </lineage>
</organism>
<comment type="caution">
    <text evidence="2">The sequence shown here is derived from an EMBL/GenBank/DDBJ whole genome shotgun (WGS) entry which is preliminary data.</text>
</comment>
<reference evidence="2 3" key="1">
    <citation type="submission" date="2017-09" db="EMBL/GenBank/DDBJ databases">
        <title>Large-scale bioinformatics analysis of Bacillus genomes uncovers conserved roles of natural products in bacterial physiology.</title>
        <authorList>
            <consortium name="Agbiome Team Llc"/>
            <person name="Bleich R.M."/>
            <person name="Grubbs K.J."/>
            <person name="Santa Maria K.C."/>
            <person name="Allen S.E."/>
            <person name="Farag S."/>
            <person name="Shank E.A."/>
            <person name="Bowers A."/>
        </authorList>
    </citation>
    <scope>NUCLEOTIDE SEQUENCE [LARGE SCALE GENOMIC DNA]</scope>
    <source>
        <strain evidence="2 3">AFS092012</strain>
    </source>
</reference>
<feature type="transmembrane region" description="Helical" evidence="1">
    <location>
        <begin position="33"/>
        <end position="51"/>
    </location>
</feature>
<dbReference type="EMBL" id="NVOR01000073">
    <property type="protein sequence ID" value="PED81189.1"/>
    <property type="molecule type" value="Genomic_DNA"/>
</dbReference>
<dbReference type="AlphaFoldDB" id="A0AA91ZS69"/>
<name>A0AA91ZS69_9BACI</name>
<gene>
    <name evidence="2" type="ORF">CON65_18380</name>
</gene>